<name>A0A502DST7_9BURK</name>
<dbReference type="EMBL" id="RCZI01000003">
    <property type="protein sequence ID" value="TPG27619.1"/>
    <property type="molecule type" value="Genomic_DNA"/>
</dbReference>
<dbReference type="Pfam" id="PF09867">
    <property type="entry name" value="TagF_N"/>
    <property type="match status" value="1"/>
</dbReference>
<dbReference type="Gene3D" id="3.40.1730.10">
    <property type="entry name" value="pa0076 domain"/>
    <property type="match status" value="1"/>
</dbReference>
<dbReference type="Proteomes" id="UP000319212">
    <property type="component" value="Unassembled WGS sequence"/>
</dbReference>
<sequence>METAMSAVGVPGWFGKLPGLGDFASRRLPEDFRSAWDRWLQFGLLDLRANHNDWTQRYLQAPLWCFVLGRGAVDDRFWLGAMMPSVDAVGRYFPLTVAVELDAGWVELRGDALARAERWWTLAARAMVDALEHDLDAEHFERLLHQLFERAAFMPPPQVDDAAALAMPDLGKSLWFTDPAGTGGEGASAGEGMMCQGLPLEDRFEALFGYGDSLPPEDTP</sequence>
<evidence type="ECO:0000313" key="1">
    <source>
        <dbReference type="EMBL" id="TPG27619.1"/>
    </source>
</evidence>
<dbReference type="InterPro" id="IPR038225">
    <property type="entry name" value="TagF_sf"/>
</dbReference>
<protein>
    <submittedName>
        <fullName evidence="1">Type VI secretion system-associated protein TagF</fullName>
    </submittedName>
</protein>
<organism evidence="1 2">
    <name type="scientific">Variovorax guangxiensis</name>
    <dbReference type="NCBI Taxonomy" id="1775474"/>
    <lineage>
        <taxon>Bacteria</taxon>
        <taxon>Pseudomonadati</taxon>
        <taxon>Pseudomonadota</taxon>
        <taxon>Betaproteobacteria</taxon>
        <taxon>Burkholderiales</taxon>
        <taxon>Comamonadaceae</taxon>
        <taxon>Variovorax</taxon>
    </lineage>
</organism>
<gene>
    <name evidence="1" type="primary">tagF</name>
    <name evidence="1" type="ORF">EAH82_12660</name>
</gene>
<accession>A0A502DST7</accession>
<dbReference type="RefSeq" id="WP_140842366.1">
    <property type="nucleotide sequence ID" value="NZ_RCZI01000003.1"/>
</dbReference>
<evidence type="ECO:0000313" key="2">
    <source>
        <dbReference type="Proteomes" id="UP000319212"/>
    </source>
</evidence>
<dbReference type="AlphaFoldDB" id="A0A502DST7"/>
<dbReference type="InterPro" id="IPR017748">
    <property type="entry name" value="TagF"/>
</dbReference>
<dbReference type="NCBIfam" id="TIGR03373">
    <property type="entry name" value="VI_minor_4"/>
    <property type="match status" value="1"/>
</dbReference>
<reference evidence="1 2" key="1">
    <citation type="journal article" date="2019" name="Environ. Microbiol.">
        <title>Species interactions and distinct microbial communities in high Arctic permafrost affected cryosols are associated with the CH4 and CO2 gas fluxes.</title>
        <authorList>
            <person name="Altshuler I."/>
            <person name="Hamel J."/>
            <person name="Turney S."/>
            <person name="Magnuson E."/>
            <person name="Levesque R."/>
            <person name="Greer C."/>
            <person name="Whyte L.G."/>
        </authorList>
    </citation>
    <scope>NUCLEOTIDE SEQUENCE [LARGE SCALE GENOMIC DNA]</scope>
    <source>
        <strain evidence="1 2">S06.C</strain>
    </source>
</reference>
<comment type="caution">
    <text evidence="1">The sequence shown here is derived from an EMBL/GenBank/DDBJ whole genome shotgun (WGS) entry which is preliminary data.</text>
</comment>
<dbReference type="OrthoDB" id="9801841at2"/>
<proteinExistence type="predicted"/>